<dbReference type="Gene3D" id="3.30.720.110">
    <property type="match status" value="1"/>
</dbReference>
<dbReference type="InterPro" id="IPR037523">
    <property type="entry name" value="VOC_core"/>
</dbReference>
<accession>A0ABS8XZV7</accession>
<dbReference type="InterPro" id="IPR004360">
    <property type="entry name" value="Glyas_Fos-R_dOase_dom"/>
</dbReference>
<evidence type="ECO:0000313" key="2">
    <source>
        <dbReference type="EMBL" id="MCE4557240.1"/>
    </source>
</evidence>
<dbReference type="Gene3D" id="3.30.720.120">
    <property type="match status" value="1"/>
</dbReference>
<dbReference type="PIRSF" id="PIRSF039020">
    <property type="entry name" value="EhpR"/>
    <property type="match status" value="1"/>
</dbReference>
<dbReference type="Pfam" id="PF00903">
    <property type="entry name" value="Glyoxalase"/>
    <property type="match status" value="1"/>
</dbReference>
<gene>
    <name evidence="2" type="ORF">LXT13_22865</name>
</gene>
<comment type="caution">
    <text evidence="2">The sequence shown here is derived from an EMBL/GenBank/DDBJ whole genome shotgun (WGS) entry which is preliminary data.</text>
</comment>
<organism evidence="2 3">
    <name type="scientific">Pelomonas cellulosilytica</name>
    <dbReference type="NCBI Taxonomy" id="2906762"/>
    <lineage>
        <taxon>Bacteria</taxon>
        <taxon>Pseudomonadati</taxon>
        <taxon>Pseudomonadota</taxon>
        <taxon>Betaproteobacteria</taxon>
        <taxon>Burkholderiales</taxon>
        <taxon>Sphaerotilaceae</taxon>
        <taxon>Roseateles</taxon>
    </lineage>
</organism>
<name>A0ABS8XZV7_9BURK</name>
<sequence>MHPDCLILHVNSPAESAAFYRALLGREPVEQSANFAMFMLNDKTMLGLWAVHDVQPAPTQRGGAAEIGVTVATDAEVDGAVAGWRAAGWPVLQAPTPMDFGYTAVTADPDGHRVRMFRPTQG</sequence>
<feature type="domain" description="VOC" evidence="1">
    <location>
        <begin position="2"/>
        <end position="119"/>
    </location>
</feature>
<dbReference type="PROSITE" id="PS51819">
    <property type="entry name" value="VOC"/>
    <property type="match status" value="1"/>
</dbReference>
<proteinExistence type="predicted"/>
<dbReference type="PANTHER" id="PTHR36503">
    <property type="entry name" value="BLR2520 PROTEIN"/>
    <property type="match status" value="1"/>
</dbReference>
<keyword evidence="3" id="KW-1185">Reference proteome</keyword>
<dbReference type="InterPro" id="IPR029068">
    <property type="entry name" value="Glyas_Bleomycin-R_OHBP_Dase"/>
</dbReference>
<evidence type="ECO:0000313" key="3">
    <source>
        <dbReference type="Proteomes" id="UP001200741"/>
    </source>
</evidence>
<dbReference type="Proteomes" id="UP001200741">
    <property type="component" value="Unassembled WGS sequence"/>
</dbReference>
<dbReference type="PANTHER" id="PTHR36503:SF1">
    <property type="entry name" value="BLR2520 PROTEIN"/>
    <property type="match status" value="1"/>
</dbReference>
<dbReference type="EMBL" id="JAJTWU010000010">
    <property type="protein sequence ID" value="MCE4557240.1"/>
    <property type="molecule type" value="Genomic_DNA"/>
</dbReference>
<dbReference type="SUPFAM" id="SSF54593">
    <property type="entry name" value="Glyoxalase/Bleomycin resistance protein/Dihydroxybiphenyl dioxygenase"/>
    <property type="match status" value="1"/>
</dbReference>
<evidence type="ECO:0000259" key="1">
    <source>
        <dbReference type="PROSITE" id="PS51819"/>
    </source>
</evidence>
<reference evidence="2 3" key="1">
    <citation type="submission" date="2021-12" db="EMBL/GenBank/DDBJ databases">
        <title>Genome seq of P8.</title>
        <authorList>
            <person name="Seo T."/>
        </authorList>
    </citation>
    <scope>NUCLEOTIDE SEQUENCE [LARGE SCALE GENOMIC DNA]</scope>
    <source>
        <strain evidence="2 3">P8</strain>
    </source>
</reference>
<dbReference type="InterPro" id="IPR026275">
    <property type="entry name" value="Glyoxalase/dOase/EhpR"/>
</dbReference>
<protein>
    <submittedName>
        <fullName evidence="2">VOC family protein</fullName>
    </submittedName>
</protein>
<dbReference type="RefSeq" id="WP_233374623.1">
    <property type="nucleotide sequence ID" value="NZ_JAJTWU010000010.1"/>
</dbReference>